<dbReference type="PANTHER" id="PTHR48081:SF8">
    <property type="entry name" value="ALPHA_BETA HYDROLASE FOLD-3 DOMAIN-CONTAINING PROTEIN-RELATED"/>
    <property type="match status" value="1"/>
</dbReference>
<evidence type="ECO:0000313" key="3">
    <source>
        <dbReference type="EMBL" id="GAA1501747.1"/>
    </source>
</evidence>
<sequence>MTPVPLGRPPFDPAVDTVLERMRADGTLVPVTADQIAGRRASAVPEDLSAFPVDRRDLTIAGHQGAALRVSVFHGSTVDGPAPVVLHFHGGGMMLGDRFAGMSAVLPWVVEHGAVAVTVDYRLAPEHPDPVPVEDCYAALLWVAGHAAELGADPARIVLVGASAGGGLAAGVALLARDRGGPAPLGQMLICPMLDDRDQTVSMRQFDGVGAWDRGSIRTGWTALLGDRRGTADVSIYAAPGRATSLAGLPATFIDVGSAEVFRDEDVAFATRIWADGGVAELHVWPGGTHGWDQLVPRSPMARQAVRARDEWIARLLRR</sequence>
<gene>
    <name evidence="3" type="ORF">GCM10009827_012070</name>
</gene>
<name>A0ABN1ZP42_9ACTN</name>
<dbReference type="InterPro" id="IPR029058">
    <property type="entry name" value="AB_hydrolase_fold"/>
</dbReference>
<dbReference type="Gene3D" id="3.40.50.1820">
    <property type="entry name" value="alpha/beta hydrolase"/>
    <property type="match status" value="1"/>
</dbReference>
<protein>
    <submittedName>
        <fullName evidence="3">Alpha/beta hydrolase</fullName>
    </submittedName>
</protein>
<organism evidence="3 4">
    <name type="scientific">Dactylosporangium maewongense</name>
    <dbReference type="NCBI Taxonomy" id="634393"/>
    <lineage>
        <taxon>Bacteria</taxon>
        <taxon>Bacillati</taxon>
        <taxon>Actinomycetota</taxon>
        <taxon>Actinomycetes</taxon>
        <taxon>Micromonosporales</taxon>
        <taxon>Micromonosporaceae</taxon>
        <taxon>Dactylosporangium</taxon>
    </lineage>
</organism>
<keyword evidence="4" id="KW-1185">Reference proteome</keyword>
<dbReference type="InterPro" id="IPR050300">
    <property type="entry name" value="GDXG_lipolytic_enzyme"/>
</dbReference>
<dbReference type="PANTHER" id="PTHR48081">
    <property type="entry name" value="AB HYDROLASE SUPERFAMILY PROTEIN C4A8.06C"/>
    <property type="match status" value="1"/>
</dbReference>
<proteinExistence type="predicted"/>
<evidence type="ECO:0000256" key="1">
    <source>
        <dbReference type="ARBA" id="ARBA00022801"/>
    </source>
</evidence>
<evidence type="ECO:0000313" key="4">
    <source>
        <dbReference type="Proteomes" id="UP001501470"/>
    </source>
</evidence>
<dbReference type="Proteomes" id="UP001501470">
    <property type="component" value="Unassembled WGS sequence"/>
</dbReference>
<dbReference type="RefSeq" id="WP_344500304.1">
    <property type="nucleotide sequence ID" value="NZ_BAAAQD010000001.1"/>
</dbReference>
<dbReference type="InterPro" id="IPR013094">
    <property type="entry name" value="AB_hydrolase_3"/>
</dbReference>
<dbReference type="GO" id="GO:0016787">
    <property type="term" value="F:hydrolase activity"/>
    <property type="evidence" value="ECO:0007669"/>
    <property type="project" value="UniProtKB-KW"/>
</dbReference>
<comment type="caution">
    <text evidence="3">The sequence shown here is derived from an EMBL/GenBank/DDBJ whole genome shotgun (WGS) entry which is preliminary data.</text>
</comment>
<evidence type="ECO:0000259" key="2">
    <source>
        <dbReference type="Pfam" id="PF07859"/>
    </source>
</evidence>
<accession>A0ABN1ZP42</accession>
<feature type="domain" description="Alpha/beta hydrolase fold-3" evidence="2">
    <location>
        <begin position="85"/>
        <end position="292"/>
    </location>
</feature>
<dbReference type="EMBL" id="BAAAQD010000001">
    <property type="protein sequence ID" value="GAA1501747.1"/>
    <property type="molecule type" value="Genomic_DNA"/>
</dbReference>
<reference evidence="3 4" key="1">
    <citation type="journal article" date="2019" name="Int. J. Syst. Evol. Microbiol.">
        <title>The Global Catalogue of Microorganisms (GCM) 10K type strain sequencing project: providing services to taxonomists for standard genome sequencing and annotation.</title>
        <authorList>
            <consortium name="The Broad Institute Genomics Platform"/>
            <consortium name="The Broad Institute Genome Sequencing Center for Infectious Disease"/>
            <person name="Wu L."/>
            <person name="Ma J."/>
        </authorList>
    </citation>
    <scope>NUCLEOTIDE SEQUENCE [LARGE SCALE GENOMIC DNA]</scope>
    <source>
        <strain evidence="3 4">JCM 15933</strain>
    </source>
</reference>
<keyword evidence="1 3" id="KW-0378">Hydrolase</keyword>
<dbReference type="Pfam" id="PF07859">
    <property type="entry name" value="Abhydrolase_3"/>
    <property type="match status" value="1"/>
</dbReference>
<dbReference type="SUPFAM" id="SSF53474">
    <property type="entry name" value="alpha/beta-Hydrolases"/>
    <property type="match status" value="1"/>
</dbReference>